<dbReference type="EMBL" id="UOFA01000085">
    <property type="protein sequence ID" value="VAW44158.1"/>
    <property type="molecule type" value="Genomic_DNA"/>
</dbReference>
<accession>A0A3B0VKK9</accession>
<organism evidence="1">
    <name type="scientific">hydrothermal vent metagenome</name>
    <dbReference type="NCBI Taxonomy" id="652676"/>
    <lineage>
        <taxon>unclassified sequences</taxon>
        <taxon>metagenomes</taxon>
        <taxon>ecological metagenomes</taxon>
    </lineage>
</organism>
<sequence length="24" mass="2780">MNYKQLIIVIILLTWLPAQACHTP</sequence>
<proteinExistence type="predicted"/>
<protein>
    <submittedName>
        <fullName evidence="1">Uncharacterized protein</fullName>
    </submittedName>
</protein>
<gene>
    <name evidence="1" type="ORF">MNBD_GAMMA02-1356</name>
</gene>
<reference evidence="1" key="1">
    <citation type="submission" date="2018-06" db="EMBL/GenBank/DDBJ databases">
        <authorList>
            <person name="Zhirakovskaya E."/>
        </authorList>
    </citation>
    <scope>NUCLEOTIDE SEQUENCE</scope>
</reference>
<evidence type="ECO:0000313" key="1">
    <source>
        <dbReference type="EMBL" id="VAW44158.1"/>
    </source>
</evidence>
<dbReference type="AlphaFoldDB" id="A0A3B0VKK9"/>
<feature type="non-terminal residue" evidence="1">
    <location>
        <position position="24"/>
    </location>
</feature>
<name>A0A3B0VKK9_9ZZZZ</name>